<name>A0AAV6IC18_9ERIC</name>
<dbReference type="GO" id="GO:0032216">
    <property type="term" value="F:glucosaminyl-phosphatidylinositol O-acyltransferase activity"/>
    <property type="evidence" value="ECO:0007669"/>
    <property type="project" value="TreeGrafter"/>
</dbReference>
<keyword evidence="2 5" id="KW-0812">Transmembrane</keyword>
<dbReference type="GO" id="GO:0005783">
    <property type="term" value="C:endoplasmic reticulum"/>
    <property type="evidence" value="ECO:0007669"/>
    <property type="project" value="TreeGrafter"/>
</dbReference>
<reference evidence="6" key="1">
    <citation type="submission" date="2020-08" db="EMBL/GenBank/DDBJ databases">
        <title>Plant Genome Project.</title>
        <authorList>
            <person name="Zhang R.-G."/>
        </authorList>
    </citation>
    <scope>NUCLEOTIDE SEQUENCE</scope>
    <source>
        <strain evidence="6">WSP0</strain>
        <tissue evidence="6">Leaf</tissue>
    </source>
</reference>
<evidence type="ECO:0000313" key="7">
    <source>
        <dbReference type="Proteomes" id="UP000823749"/>
    </source>
</evidence>
<evidence type="ECO:0000256" key="1">
    <source>
        <dbReference type="ARBA" id="ARBA00004141"/>
    </source>
</evidence>
<evidence type="ECO:0000256" key="4">
    <source>
        <dbReference type="ARBA" id="ARBA00023136"/>
    </source>
</evidence>
<dbReference type="PANTHER" id="PTHR20661">
    <property type="entry name" value="PHOSPHATIDYLINOSITOL-GLYCAN BIOSYNTHESIS CLASS W PROTEIN"/>
    <property type="match status" value="1"/>
</dbReference>
<sequence>MDTPVNSFNPNKHLKEQFVSNLTGSSMLEIIALATAVPVLILLRRCFCSNGMRDGNATKISSKKNDDVIVGLRSLRAYMAATLIDFLLIILPLLLFFTVSTCLEIILSEWTSVAAVLLTLLLIFLIAAKRCGAFIYLEDGVDSLRTNISSYRVSIMVVTCLCILAVDFRIFPRRYAKTDTYGTSLMDLGVGSFVLANSLVSRQARGFPMLLLTVILDRKVERVSRRTCNVAYVTFVLAQNLQVLAILMLPDYIPGHKIFVLEEAFNQNLLASFLLANVLTGVVNLFIETLFASSASALAVLVVYAFVLFLVVGLANFYGIKSKF</sequence>
<keyword evidence="4 5" id="KW-0472">Membrane</keyword>
<dbReference type="PANTHER" id="PTHR20661:SF0">
    <property type="entry name" value="PHOSPHATIDYLINOSITOL-GLYCAN BIOSYNTHESIS CLASS W PROTEIN"/>
    <property type="match status" value="1"/>
</dbReference>
<feature type="transmembrane region" description="Helical" evidence="5">
    <location>
        <begin position="228"/>
        <end position="249"/>
    </location>
</feature>
<evidence type="ECO:0000313" key="6">
    <source>
        <dbReference type="EMBL" id="KAG5524175.1"/>
    </source>
</evidence>
<protein>
    <recommendedName>
        <fullName evidence="8">GPI-anchored wall transfer protein 1</fullName>
    </recommendedName>
</protein>
<evidence type="ECO:0008006" key="8">
    <source>
        <dbReference type="Google" id="ProtNLM"/>
    </source>
</evidence>
<keyword evidence="7" id="KW-1185">Reference proteome</keyword>
<dbReference type="GO" id="GO:0016020">
    <property type="term" value="C:membrane"/>
    <property type="evidence" value="ECO:0007669"/>
    <property type="project" value="UniProtKB-SubCell"/>
</dbReference>
<evidence type="ECO:0000256" key="2">
    <source>
        <dbReference type="ARBA" id="ARBA00022692"/>
    </source>
</evidence>
<feature type="transmembrane region" description="Helical" evidence="5">
    <location>
        <begin position="149"/>
        <end position="171"/>
    </location>
</feature>
<dbReference type="GO" id="GO:0006506">
    <property type="term" value="P:GPI anchor biosynthetic process"/>
    <property type="evidence" value="ECO:0007669"/>
    <property type="project" value="InterPro"/>
</dbReference>
<dbReference type="GO" id="GO:0072659">
    <property type="term" value="P:protein localization to plasma membrane"/>
    <property type="evidence" value="ECO:0007669"/>
    <property type="project" value="TreeGrafter"/>
</dbReference>
<dbReference type="AlphaFoldDB" id="A0AAV6IC18"/>
<gene>
    <name evidence="6" type="ORF">RHGRI_030993</name>
</gene>
<feature type="transmembrane region" description="Helical" evidence="5">
    <location>
        <begin position="83"/>
        <end position="107"/>
    </location>
</feature>
<dbReference type="Pfam" id="PF06423">
    <property type="entry name" value="GWT1"/>
    <property type="match status" value="2"/>
</dbReference>
<comment type="subcellular location">
    <subcellularLocation>
        <location evidence="1">Membrane</location>
        <topology evidence="1">Multi-pass membrane protein</topology>
    </subcellularLocation>
</comment>
<feature type="transmembrane region" description="Helical" evidence="5">
    <location>
        <begin position="113"/>
        <end position="137"/>
    </location>
</feature>
<dbReference type="EMBL" id="JACTNZ010000011">
    <property type="protein sequence ID" value="KAG5524175.1"/>
    <property type="molecule type" value="Genomic_DNA"/>
</dbReference>
<keyword evidence="3 5" id="KW-1133">Transmembrane helix</keyword>
<accession>A0AAV6IC18</accession>
<feature type="transmembrane region" description="Helical" evidence="5">
    <location>
        <begin position="269"/>
        <end position="287"/>
    </location>
</feature>
<feature type="transmembrane region" description="Helical" evidence="5">
    <location>
        <begin position="299"/>
        <end position="320"/>
    </location>
</feature>
<comment type="caution">
    <text evidence="6">The sequence shown here is derived from an EMBL/GenBank/DDBJ whole genome shotgun (WGS) entry which is preliminary data.</text>
</comment>
<dbReference type="InterPro" id="IPR009447">
    <property type="entry name" value="PIGW/GWT1"/>
</dbReference>
<dbReference type="Proteomes" id="UP000823749">
    <property type="component" value="Chromosome 11"/>
</dbReference>
<evidence type="ECO:0000256" key="3">
    <source>
        <dbReference type="ARBA" id="ARBA00022989"/>
    </source>
</evidence>
<feature type="transmembrane region" description="Helical" evidence="5">
    <location>
        <begin position="20"/>
        <end position="43"/>
    </location>
</feature>
<evidence type="ECO:0000256" key="5">
    <source>
        <dbReference type="SAM" id="Phobius"/>
    </source>
</evidence>
<proteinExistence type="predicted"/>
<organism evidence="6 7">
    <name type="scientific">Rhododendron griersonianum</name>
    <dbReference type="NCBI Taxonomy" id="479676"/>
    <lineage>
        <taxon>Eukaryota</taxon>
        <taxon>Viridiplantae</taxon>
        <taxon>Streptophyta</taxon>
        <taxon>Embryophyta</taxon>
        <taxon>Tracheophyta</taxon>
        <taxon>Spermatophyta</taxon>
        <taxon>Magnoliopsida</taxon>
        <taxon>eudicotyledons</taxon>
        <taxon>Gunneridae</taxon>
        <taxon>Pentapetalae</taxon>
        <taxon>asterids</taxon>
        <taxon>Ericales</taxon>
        <taxon>Ericaceae</taxon>
        <taxon>Ericoideae</taxon>
        <taxon>Rhodoreae</taxon>
        <taxon>Rhododendron</taxon>
    </lineage>
</organism>